<evidence type="ECO:0000313" key="2">
    <source>
        <dbReference type="EMBL" id="QLD10947.1"/>
    </source>
</evidence>
<dbReference type="Pfam" id="PF13646">
    <property type="entry name" value="HEAT_2"/>
    <property type="match status" value="1"/>
</dbReference>
<accession>A0A7D5F455</accession>
<gene>
    <name evidence="2" type="ORF">HW566_03580</name>
</gene>
<sequence length="243" mass="26354">MCDADRSEATRERCETVTEATNASPADRLRTALRTPDGSERVRSAMAAGTYPRREYVPVLVEQCAHEPDFTVRETLTWALTRQDRDTTLALVLPELRSTTPQARRQALHTLSKLGDPRAWPEITSALIHDADPEVAKTAWRAAAGLAPDEAKPALAGELARHFGDEADDVRQSLSRAFVALGPAGQAVVDDAAASPDWDVRVHALATDHLIAHPEDDFEAAVAVARRAAARRDAAGWGDPLQT</sequence>
<protein>
    <submittedName>
        <fullName evidence="2">HEAT repeat domain-containing protein</fullName>
    </submittedName>
</protein>
<feature type="compositionally biased region" description="Basic and acidic residues" evidence="1">
    <location>
        <begin position="1"/>
        <end position="16"/>
    </location>
</feature>
<dbReference type="Gene3D" id="1.25.10.10">
    <property type="entry name" value="Leucine-rich Repeat Variant"/>
    <property type="match status" value="1"/>
</dbReference>
<name>A0A7D5F455_9MICO</name>
<dbReference type="AlphaFoldDB" id="A0A7D5F455"/>
<evidence type="ECO:0000256" key="1">
    <source>
        <dbReference type="SAM" id="MobiDB-lite"/>
    </source>
</evidence>
<dbReference type="InterPro" id="IPR011989">
    <property type="entry name" value="ARM-like"/>
</dbReference>
<proteinExistence type="predicted"/>
<dbReference type="InterPro" id="IPR016024">
    <property type="entry name" value="ARM-type_fold"/>
</dbReference>
<dbReference type="SUPFAM" id="SSF48371">
    <property type="entry name" value="ARM repeat"/>
    <property type="match status" value="1"/>
</dbReference>
<dbReference type="EMBL" id="CP058316">
    <property type="protein sequence ID" value="QLD10947.1"/>
    <property type="molecule type" value="Genomic_DNA"/>
</dbReference>
<feature type="region of interest" description="Disordered" evidence="1">
    <location>
        <begin position="1"/>
        <end position="25"/>
    </location>
</feature>
<reference evidence="2 3" key="1">
    <citation type="submission" date="2020-06" db="EMBL/GenBank/DDBJ databases">
        <authorList>
            <person name="Jo H."/>
        </authorList>
    </citation>
    <scope>NUCLEOTIDE SEQUENCE [LARGE SCALE GENOMIC DNA]</scope>
    <source>
        <strain evidence="2 3">I46</strain>
    </source>
</reference>
<dbReference type="Proteomes" id="UP000509638">
    <property type="component" value="Chromosome"/>
</dbReference>
<evidence type="ECO:0000313" key="3">
    <source>
        <dbReference type="Proteomes" id="UP000509638"/>
    </source>
</evidence>
<organism evidence="2 3">
    <name type="scientific">Microbacterium oleivorans</name>
    <dbReference type="NCBI Taxonomy" id="273677"/>
    <lineage>
        <taxon>Bacteria</taxon>
        <taxon>Bacillati</taxon>
        <taxon>Actinomycetota</taxon>
        <taxon>Actinomycetes</taxon>
        <taxon>Micrococcales</taxon>
        <taxon>Microbacteriaceae</taxon>
        <taxon>Microbacterium</taxon>
    </lineage>
</organism>